<evidence type="ECO:0000313" key="3">
    <source>
        <dbReference type="EMBL" id="TKT86995.1"/>
    </source>
</evidence>
<dbReference type="EMBL" id="SZVO01000021">
    <property type="protein sequence ID" value="TKT86995.1"/>
    <property type="molecule type" value="Genomic_DNA"/>
</dbReference>
<dbReference type="InterPro" id="IPR012373">
    <property type="entry name" value="Ferrdict_sens_TM"/>
</dbReference>
<name>A0A4U6CTI7_9BACT</name>
<feature type="domain" description="FecR protein" evidence="1">
    <location>
        <begin position="125"/>
        <end position="211"/>
    </location>
</feature>
<dbReference type="Proteomes" id="UP000304900">
    <property type="component" value="Unassembled WGS sequence"/>
</dbReference>
<dbReference type="Pfam" id="PF16344">
    <property type="entry name" value="FecR_C"/>
    <property type="match status" value="1"/>
</dbReference>
<dbReference type="Pfam" id="PF04773">
    <property type="entry name" value="FecR"/>
    <property type="match status" value="1"/>
</dbReference>
<proteinExistence type="predicted"/>
<protein>
    <submittedName>
        <fullName evidence="3">DUF4974 domain-containing protein</fullName>
    </submittedName>
</protein>
<dbReference type="RefSeq" id="WP_137343855.1">
    <property type="nucleotide sequence ID" value="NZ_BSQH01000005.1"/>
</dbReference>
<reference evidence="3 4" key="1">
    <citation type="submission" date="2019-05" db="EMBL/GenBank/DDBJ databases">
        <title>Dyadobacter AR-3-8 sp. nov., isolated from arctic soil.</title>
        <authorList>
            <person name="Chaudhary D.K."/>
        </authorList>
    </citation>
    <scope>NUCLEOTIDE SEQUENCE [LARGE SCALE GENOMIC DNA]</scope>
    <source>
        <strain evidence="3 4">AR-3-8</strain>
    </source>
</reference>
<dbReference type="PIRSF" id="PIRSF018266">
    <property type="entry name" value="FecR"/>
    <property type="match status" value="1"/>
</dbReference>
<evidence type="ECO:0000313" key="4">
    <source>
        <dbReference type="Proteomes" id="UP000304900"/>
    </source>
</evidence>
<evidence type="ECO:0000259" key="2">
    <source>
        <dbReference type="Pfam" id="PF16344"/>
    </source>
</evidence>
<keyword evidence="4" id="KW-1185">Reference proteome</keyword>
<feature type="domain" description="Protein FecR C-terminal" evidence="2">
    <location>
        <begin position="255"/>
        <end position="325"/>
    </location>
</feature>
<dbReference type="PANTHER" id="PTHR30273">
    <property type="entry name" value="PERIPLASMIC SIGNAL SENSOR AND SIGMA FACTOR ACTIVATOR FECR-RELATED"/>
    <property type="match status" value="1"/>
</dbReference>
<organism evidence="3 4">
    <name type="scientific">Dyadobacter frigoris</name>
    <dbReference type="NCBI Taxonomy" id="2576211"/>
    <lineage>
        <taxon>Bacteria</taxon>
        <taxon>Pseudomonadati</taxon>
        <taxon>Bacteroidota</taxon>
        <taxon>Cytophagia</taxon>
        <taxon>Cytophagales</taxon>
        <taxon>Spirosomataceae</taxon>
        <taxon>Dyadobacter</taxon>
    </lineage>
</organism>
<comment type="caution">
    <text evidence="3">The sequence shown here is derived from an EMBL/GenBank/DDBJ whole genome shotgun (WGS) entry which is preliminary data.</text>
</comment>
<dbReference type="OrthoDB" id="1452822at2"/>
<sequence length="328" mass="37256">MQKEQFLKLLKKYRSGSATQEEISLLKAYYNAFDIQANVLDNLSDSEQDKLELEIKQHIDTYLLLPENNKPILPLAGRKQQKWLAYAAVVLALLVCTVLLKHNKKTPEEVSFVKSSRPAAQANNLLQLPDGSTVILSAGSKIDYPDSFDNRKKREVYLTGEAYFDVRHNAEKPFIVHSGKLSTTVLGTAFNVKAMSEDERIIVTVTRGKVKVSDQNTTYAILIPDQQITYNTVKQEAVQSTVDAQKTVEWKMRDLLFDDVTVSNAAGYIGERFRIKIRITDDRLKNQRFTTTFGKDENLESVLKSITEFNDAKYELNLKNKEVVISPK</sequence>
<dbReference type="Gene3D" id="2.60.120.1440">
    <property type="match status" value="1"/>
</dbReference>
<dbReference type="AlphaFoldDB" id="A0A4U6CTI7"/>
<accession>A0A4U6CTI7</accession>
<dbReference type="PANTHER" id="PTHR30273:SF2">
    <property type="entry name" value="PROTEIN FECR"/>
    <property type="match status" value="1"/>
</dbReference>
<dbReference type="GO" id="GO:0016989">
    <property type="term" value="F:sigma factor antagonist activity"/>
    <property type="evidence" value="ECO:0007669"/>
    <property type="project" value="TreeGrafter"/>
</dbReference>
<dbReference type="InterPro" id="IPR006860">
    <property type="entry name" value="FecR"/>
</dbReference>
<dbReference type="InterPro" id="IPR032508">
    <property type="entry name" value="FecR_C"/>
</dbReference>
<dbReference type="Gene3D" id="3.55.50.30">
    <property type="match status" value="1"/>
</dbReference>
<gene>
    <name evidence="3" type="ORF">FDK13_30725</name>
</gene>
<evidence type="ECO:0000259" key="1">
    <source>
        <dbReference type="Pfam" id="PF04773"/>
    </source>
</evidence>